<feature type="domain" description="Myb-like" evidence="6">
    <location>
        <begin position="240"/>
        <end position="290"/>
    </location>
</feature>
<feature type="domain" description="Myb-like" evidence="6">
    <location>
        <begin position="178"/>
        <end position="239"/>
    </location>
</feature>
<evidence type="ECO:0000313" key="8">
    <source>
        <dbReference type="EMBL" id="KAK7853663.1"/>
    </source>
</evidence>
<dbReference type="GO" id="GO:0005634">
    <property type="term" value="C:nucleus"/>
    <property type="evidence" value="ECO:0007669"/>
    <property type="project" value="UniProtKB-SubCell"/>
</dbReference>
<dbReference type="CDD" id="cd00167">
    <property type="entry name" value="SANT"/>
    <property type="match status" value="2"/>
</dbReference>
<dbReference type="AlphaFoldDB" id="A0AAW0LT79"/>
<sequence>MAFGGNLPYFPNLLSGSPSKQELPNELGGDGFSIAGSNSSNALAPNNVHHFDHAVPFNGSNLNPHHPISLFANEFCSDFNAYASSVFAPDGKNGNMHGLENDISLGLRDNPQKDLVHSVVQTEAYLPLNTQQLGSANGSLAESMSCTGAETNKYLSKVDLKKQQRLHMGKASKARKKYANIIKGQWTPQEDRPVENYISSFLLLVQLVDRFGIKKWSQIARIITGRVGKQCRERWHNHLRPDIRKDNWTEEEDRILIEVHKQIGNKWAEIARRLPGRTENTIKNHWNATKRRQNSKKNSRDSNSSATLLQSYIKALTSPNMHVDDNSIINNNNSLSESSAYMVNMVTNNPQVQLENSDLTSPNWAAFLTNVYNHNEVANIGVSLNNAMPPENNINFYVPMLEDEEMPCISDFDDSNWQFEMSMDMTNYLILDQLGREMEFYEIT</sequence>
<feature type="domain" description="HTH myb-type" evidence="7">
    <location>
        <begin position="240"/>
        <end position="294"/>
    </location>
</feature>
<dbReference type="EMBL" id="PKMF04000063">
    <property type="protein sequence ID" value="KAK7853663.1"/>
    <property type="molecule type" value="Genomic_DNA"/>
</dbReference>
<gene>
    <name evidence="8" type="primary">MYB118_1</name>
    <name evidence="8" type="ORF">CFP56_035165</name>
</gene>
<dbReference type="InterPro" id="IPR017930">
    <property type="entry name" value="Myb_dom"/>
</dbReference>
<evidence type="ECO:0000256" key="4">
    <source>
        <dbReference type="ARBA" id="ARBA00023125"/>
    </source>
</evidence>
<dbReference type="PANTHER" id="PTHR45614:SF273">
    <property type="entry name" value="MYB DOMAIN PROTEIN 100-RELATED"/>
    <property type="match status" value="1"/>
</dbReference>
<dbReference type="InterPro" id="IPR001005">
    <property type="entry name" value="SANT/Myb"/>
</dbReference>
<feature type="non-terminal residue" evidence="8">
    <location>
        <position position="444"/>
    </location>
</feature>
<name>A0AAW0LT79_QUESU</name>
<dbReference type="PROSITE" id="PS51294">
    <property type="entry name" value="HTH_MYB"/>
    <property type="match status" value="2"/>
</dbReference>
<evidence type="ECO:0000313" key="9">
    <source>
        <dbReference type="Proteomes" id="UP000237347"/>
    </source>
</evidence>
<dbReference type="InterPro" id="IPR009057">
    <property type="entry name" value="Homeodomain-like_sf"/>
</dbReference>
<dbReference type="Gene3D" id="1.10.10.60">
    <property type="entry name" value="Homeodomain-like"/>
    <property type="match status" value="2"/>
</dbReference>
<dbReference type="Pfam" id="PF00249">
    <property type="entry name" value="Myb_DNA-binding"/>
    <property type="match status" value="2"/>
</dbReference>
<evidence type="ECO:0000256" key="2">
    <source>
        <dbReference type="ARBA" id="ARBA00022737"/>
    </source>
</evidence>
<dbReference type="Proteomes" id="UP000237347">
    <property type="component" value="Unassembled WGS sequence"/>
</dbReference>
<dbReference type="PANTHER" id="PTHR45614">
    <property type="entry name" value="MYB PROTEIN-RELATED"/>
    <property type="match status" value="1"/>
</dbReference>
<dbReference type="GO" id="GO:0000981">
    <property type="term" value="F:DNA-binding transcription factor activity, RNA polymerase II-specific"/>
    <property type="evidence" value="ECO:0007669"/>
    <property type="project" value="TreeGrafter"/>
</dbReference>
<organism evidence="8 9">
    <name type="scientific">Quercus suber</name>
    <name type="common">Cork oak</name>
    <dbReference type="NCBI Taxonomy" id="58331"/>
    <lineage>
        <taxon>Eukaryota</taxon>
        <taxon>Viridiplantae</taxon>
        <taxon>Streptophyta</taxon>
        <taxon>Embryophyta</taxon>
        <taxon>Tracheophyta</taxon>
        <taxon>Spermatophyta</taxon>
        <taxon>Magnoliopsida</taxon>
        <taxon>eudicotyledons</taxon>
        <taxon>Gunneridae</taxon>
        <taxon>Pentapetalae</taxon>
        <taxon>rosids</taxon>
        <taxon>fabids</taxon>
        <taxon>Fagales</taxon>
        <taxon>Fagaceae</taxon>
        <taxon>Quercus</taxon>
    </lineage>
</organism>
<evidence type="ECO:0000256" key="1">
    <source>
        <dbReference type="ARBA" id="ARBA00004123"/>
    </source>
</evidence>
<keyword evidence="3" id="KW-0805">Transcription regulation</keyword>
<reference evidence="8 9" key="1">
    <citation type="journal article" date="2018" name="Sci. Data">
        <title>The draft genome sequence of cork oak.</title>
        <authorList>
            <person name="Ramos A.M."/>
            <person name="Usie A."/>
            <person name="Barbosa P."/>
            <person name="Barros P.M."/>
            <person name="Capote T."/>
            <person name="Chaves I."/>
            <person name="Simoes F."/>
            <person name="Abreu I."/>
            <person name="Carrasquinho I."/>
            <person name="Faro C."/>
            <person name="Guimaraes J.B."/>
            <person name="Mendonca D."/>
            <person name="Nobrega F."/>
            <person name="Rodrigues L."/>
            <person name="Saibo N.J.M."/>
            <person name="Varela M.C."/>
            <person name="Egas C."/>
            <person name="Matos J."/>
            <person name="Miguel C.M."/>
            <person name="Oliveira M.M."/>
            <person name="Ricardo C.P."/>
            <person name="Goncalves S."/>
        </authorList>
    </citation>
    <scope>NUCLEOTIDE SEQUENCE [LARGE SCALE GENOMIC DNA]</scope>
    <source>
        <strain evidence="9">cv. HL8</strain>
    </source>
</reference>
<dbReference type="PROSITE" id="PS50090">
    <property type="entry name" value="MYB_LIKE"/>
    <property type="match status" value="2"/>
</dbReference>
<proteinExistence type="predicted"/>
<dbReference type="SUPFAM" id="SSF46689">
    <property type="entry name" value="Homeodomain-like"/>
    <property type="match status" value="1"/>
</dbReference>
<dbReference type="InterPro" id="IPR050560">
    <property type="entry name" value="MYB_TF"/>
</dbReference>
<accession>A0AAW0LT79</accession>
<keyword evidence="5" id="KW-0539">Nucleus</keyword>
<comment type="subcellular location">
    <subcellularLocation>
        <location evidence="1">Nucleus</location>
    </subcellularLocation>
</comment>
<evidence type="ECO:0000259" key="7">
    <source>
        <dbReference type="PROSITE" id="PS51294"/>
    </source>
</evidence>
<evidence type="ECO:0000259" key="6">
    <source>
        <dbReference type="PROSITE" id="PS50090"/>
    </source>
</evidence>
<evidence type="ECO:0000256" key="5">
    <source>
        <dbReference type="ARBA" id="ARBA00023242"/>
    </source>
</evidence>
<protein>
    <submittedName>
        <fullName evidence="8">Transcription factor myb118</fullName>
    </submittedName>
</protein>
<evidence type="ECO:0000256" key="3">
    <source>
        <dbReference type="ARBA" id="ARBA00023015"/>
    </source>
</evidence>
<keyword evidence="4" id="KW-0238">DNA-binding</keyword>
<dbReference type="FunFam" id="1.10.10.60:FF:000381">
    <property type="entry name" value="Transcription factor MYB119"/>
    <property type="match status" value="1"/>
</dbReference>
<dbReference type="FunFam" id="1.10.10.60:FF:000010">
    <property type="entry name" value="Transcriptional activator Myb isoform A"/>
    <property type="match status" value="1"/>
</dbReference>
<keyword evidence="2" id="KW-0677">Repeat</keyword>
<feature type="domain" description="HTH myb-type" evidence="7">
    <location>
        <begin position="180"/>
        <end position="239"/>
    </location>
</feature>
<dbReference type="SMART" id="SM00717">
    <property type="entry name" value="SANT"/>
    <property type="match status" value="2"/>
</dbReference>
<keyword evidence="9" id="KW-1185">Reference proteome</keyword>
<dbReference type="GO" id="GO:0000978">
    <property type="term" value="F:RNA polymerase II cis-regulatory region sequence-specific DNA binding"/>
    <property type="evidence" value="ECO:0007669"/>
    <property type="project" value="TreeGrafter"/>
</dbReference>
<comment type="caution">
    <text evidence="8">The sequence shown here is derived from an EMBL/GenBank/DDBJ whole genome shotgun (WGS) entry which is preliminary data.</text>
</comment>
<keyword evidence="3" id="KW-0804">Transcription</keyword>